<name>A0A845Q0H3_9FLAO</name>
<dbReference type="RefSeq" id="WP_166520436.1">
    <property type="nucleotide sequence ID" value="NZ_JAAABJ010000651.1"/>
</dbReference>
<feature type="compositionally biased region" description="Polar residues" evidence="1">
    <location>
        <begin position="277"/>
        <end position="291"/>
    </location>
</feature>
<feature type="compositionally biased region" description="Low complexity" evidence="1">
    <location>
        <begin position="265"/>
        <end position="276"/>
    </location>
</feature>
<feature type="region of interest" description="Disordered" evidence="1">
    <location>
        <begin position="143"/>
        <end position="167"/>
    </location>
</feature>
<reference evidence="2 3" key="1">
    <citation type="submission" date="2019-11" db="EMBL/GenBank/DDBJ databases">
        <title>Characterization of Elizabethkingia argenteiflava sp. nov., isolated from inner surface of Soybean Pods.</title>
        <authorList>
            <person name="Mo S."/>
        </authorList>
    </citation>
    <scope>NUCLEOTIDE SEQUENCE [LARGE SCALE GENOMIC DNA]</scope>
    <source>
        <strain evidence="2 3">YB22</strain>
    </source>
</reference>
<proteinExistence type="predicted"/>
<gene>
    <name evidence="2" type="ORF">GNY06_12655</name>
</gene>
<feature type="compositionally biased region" description="Polar residues" evidence="1">
    <location>
        <begin position="392"/>
        <end position="405"/>
    </location>
</feature>
<feature type="region of interest" description="Disordered" evidence="1">
    <location>
        <begin position="260"/>
        <end position="298"/>
    </location>
</feature>
<evidence type="ECO:0000313" key="2">
    <source>
        <dbReference type="EMBL" id="NAW52187.1"/>
    </source>
</evidence>
<feature type="compositionally biased region" description="Basic and acidic residues" evidence="1">
    <location>
        <begin position="144"/>
        <end position="160"/>
    </location>
</feature>
<keyword evidence="3" id="KW-1185">Reference proteome</keyword>
<sequence>MNDRILHIIEQPENLKYSDIKVLRKEISNYPYIQPIRALYLMALHRFKPREYQKELALTAAYTTDKKILYNMLNPPALADNVEQKEALETKGYTEDTRFEEDSSSEAFIRQRVDEEIFVAPGEGVPDVSNAADVVQEHQVANIEQKEAPENADATEDRSGVEGGSSSEAFIGKIGQRLDEGLSVTPGEGVPDAVNASEVVKDQVIDENSAQSIVEGGIPTVESNDEEKNSQQEEYLTPTNFLEGDHFIPDAKINTPEAPLTEQISDSSFPKSRSSSLINKKSATTSSNQTLEGDKIEKYREQPLRGFSDGISFPNKPVEGPKTEYFAEEGVKDTQKEADIIPNDEVLEWKPMSFENRLPDALIGQAAALIKKEEKTSAEEVSQNPPELDSAPVQNEDSSETISDMQTKEEERPVIQYSFFGKDVNKVVEKNEVVEENTMEQKSEEVKEKDSQKEDVETSNVSLFINTWQNWLHKEKPANPVVERKNHIIDKFIETNPRINALKEDSDYVVSEKGDDISHLMTETLANLYLEQRLYNKAINAFEILQHKYPDKHHFYQEKIQYVKDLRFGKTQSED</sequence>
<feature type="region of interest" description="Disordered" evidence="1">
    <location>
        <begin position="374"/>
        <end position="409"/>
    </location>
</feature>
<evidence type="ECO:0008006" key="4">
    <source>
        <dbReference type="Google" id="ProtNLM"/>
    </source>
</evidence>
<protein>
    <recommendedName>
        <fullName evidence="4">Tetratricopeptide repeat protein</fullName>
    </recommendedName>
</protein>
<dbReference type="Proteomes" id="UP000553459">
    <property type="component" value="Unassembled WGS sequence"/>
</dbReference>
<accession>A0A845Q0H3</accession>
<evidence type="ECO:0000313" key="3">
    <source>
        <dbReference type="Proteomes" id="UP000553459"/>
    </source>
</evidence>
<comment type="caution">
    <text evidence="2">The sequence shown here is derived from an EMBL/GenBank/DDBJ whole genome shotgun (WGS) entry which is preliminary data.</text>
</comment>
<dbReference type="EMBL" id="JAAABJ010000651">
    <property type="protein sequence ID" value="NAW52187.1"/>
    <property type="molecule type" value="Genomic_DNA"/>
</dbReference>
<feature type="region of interest" description="Disordered" evidence="1">
    <location>
        <begin position="435"/>
        <end position="454"/>
    </location>
</feature>
<organism evidence="2 3">
    <name type="scientific">Elizabethkingia argenteiflava</name>
    <dbReference type="NCBI Taxonomy" id="2681556"/>
    <lineage>
        <taxon>Bacteria</taxon>
        <taxon>Pseudomonadati</taxon>
        <taxon>Bacteroidota</taxon>
        <taxon>Flavobacteriia</taxon>
        <taxon>Flavobacteriales</taxon>
        <taxon>Weeksellaceae</taxon>
        <taxon>Elizabethkingia</taxon>
    </lineage>
</organism>
<dbReference type="AlphaFoldDB" id="A0A845Q0H3"/>
<evidence type="ECO:0000256" key="1">
    <source>
        <dbReference type="SAM" id="MobiDB-lite"/>
    </source>
</evidence>